<protein>
    <submittedName>
        <fullName evidence="2">Uncharacterized protein</fullName>
    </submittedName>
</protein>
<feature type="region of interest" description="Disordered" evidence="1">
    <location>
        <begin position="109"/>
        <end position="132"/>
    </location>
</feature>
<reference evidence="2" key="1">
    <citation type="journal article" date="2019" name="bioRxiv">
        <title>The Genome of the Zebra Mussel, Dreissena polymorpha: A Resource for Invasive Species Research.</title>
        <authorList>
            <person name="McCartney M.A."/>
            <person name="Auch B."/>
            <person name="Kono T."/>
            <person name="Mallez S."/>
            <person name="Zhang Y."/>
            <person name="Obille A."/>
            <person name="Becker A."/>
            <person name="Abrahante J.E."/>
            <person name="Garbe J."/>
            <person name="Badalamenti J.P."/>
            <person name="Herman A."/>
            <person name="Mangelson H."/>
            <person name="Liachko I."/>
            <person name="Sullivan S."/>
            <person name="Sone E.D."/>
            <person name="Koren S."/>
            <person name="Silverstein K.A.T."/>
            <person name="Beckman K.B."/>
            <person name="Gohl D.M."/>
        </authorList>
    </citation>
    <scope>NUCLEOTIDE SEQUENCE</scope>
    <source>
        <strain evidence="2">Duluth1</strain>
        <tissue evidence="2">Whole animal</tissue>
    </source>
</reference>
<accession>A0A9D3YAK1</accession>
<organism evidence="2 3">
    <name type="scientific">Dreissena polymorpha</name>
    <name type="common">Zebra mussel</name>
    <name type="synonym">Mytilus polymorpha</name>
    <dbReference type="NCBI Taxonomy" id="45954"/>
    <lineage>
        <taxon>Eukaryota</taxon>
        <taxon>Metazoa</taxon>
        <taxon>Spiralia</taxon>
        <taxon>Lophotrochozoa</taxon>
        <taxon>Mollusca</taxon>
        <taxon>Bivalvia</taxon>
        <taxon>Autobranchia</taxon>
        <taxon>Heteroconchia</taxon>
        <taxon>Euheterodonta</taxon>
        <taxon>Imparidentia</taxon>
        <taxon>Neoheterodontei</taxon>
        <taxon>Myida</taxon>
        <taxon>Dreissenoidea</taxon>
        <taxon>Dreissenidae</taxon>
        <taxon>Dreissena</taxon>
    </lineage>
</organism>
<name>A0A9D3YAK1_DREPO</name>
<dbReference type="EMBL" id="JAIWYP010000016">
    <property type="protein sequence ID" value="KAH3696680.1"/>
    <property type="molecule type" value="Genomic_DNA"/>
</dbReference>
<dbReference type="AlphaFoldDB" id="A0A9D3YAK1"/>
<reference evidence="2" key="2">
    <citation type="submission" date="2020-11" db="EMBL/GenBank/DDBJ databases">
        <authorList>
            <person name="McCartney M.A."/>
            <person name="Auch B."/>
            <person name="Kono T."/>
            <person name="Mallez S."/>
            <person name="Becker A."/>
            <person name="Gohl D.M."/>
            <person name="Silverstein K.A.T."/>
            <person name="Koren S."/>
            <person name="Bechman K.B."/>
            <person name="Herman A."/>
            <person name="Abrahante J.E."/>
            <person name="Garbe J."/>
        </authorList>
    </citation>
    <scope>NUCLEOTIDE SEQUENCE</scope>
    <source>
        <strain evidence="2">Duluth1</strain>
        <tissue evidence="2">Whole animal</tissue>
    </source>
</reference>
<comment type="caution">
    <text evidence="2">The sequence shown here is derived from an EMBL/GenBank/DDBJ whole genome shotgun (WGS) entry which is preliminary data.</text>
</comment>
<proteinExistence type="predicted"/>
<feature type="compositionally biased region" description="Polar residues" evidence="1">
    <location>
        <begin position="110"/>
        <end position="132"/>
    </location>
</feature>
<evidence type="ECO:0000313" key="3">
    <source>
        <dbReference type="Proteomes" id="UP000828390"/>
    </source>
</evidence>
<sequence>MRISSTVAHTAIIIGTNIEIKIQLDRKINMTSRMLTMKKAPPPGRHVFQPIVTIFKLIQDIIETYMLAKFYEDWNINVASTELTRQIFKNPRPVDEFVGSLPTRRAISLSPLQTPSTGSSQETDSTMSTSAYNKPSCNIEEVEINVKLLPGF</sequence>
<evidence type="ECO:0000256" key="1">
    <source>
        <dbReference type="SAM" id="MobiDB-lite"/>
    </source>
</evidence>
<dbReference type="Proteomes" id="UP000828390">
    <property type="component" value="Unassembled WGS sequence"/>
</dbReference>
<keyword evidence="3" id="KW-1185">Reference proteome</keyword>
<gene>
    <name evidence="2" type="ORF">DPMN_084156</name>
</gene>
<evidence type="ECO:0000313" key="2">
    <source>
        <dbReference type="EMBL" id="KAH3696680.1"/>
    </source>
</evidence>